<evidence type="ECO:0000313" key="2">
    <source>
        <dbReference type="Proteomes" id="UP001164539"/>
    </source>
</evidence>
<dbReference type="Proteomes" id="UP001164539">
    <property type="component" value="Chromosome 6"/>
</dbReference>
<proteinExistence type="predicted"/>
<dbReference type="EMBL" id="CM051399">
    <property type="protein sequence ID" value="KAJ4716291.1"/>
    <property type="molecule type" value="Genomic_DNA"/>
</dbReference>
<accession>A0ACC1XXY5</accession>
<sequence length="467" mass="51846">MGSFSKEADEPLTPAGRLFLQPLMNTIIHCVVGFKNPIDITKSKAAIMDSIMVQHPRFCSLMVRDRYGFEHWKKTQIDIDRHFVVVHGDETDCHDVDDSKVVNDYLAELAVSTPLSEDKPLWEIHVLPAQKCAVFRIHHALGDGISLMSMLLAGCRKADDAEALPTVGVAENRRESDGTRRNWRGVLGRFLKMILFSLVYVVEFVLRALWVCDRKTAIRGGAGVELWPRKLATARFWLEDMKTVKKAVAGATINDVLFGVVSSGLSRYLDHRSPNALQEGLRLTGVAMVNLRKQPGLQDLSKLMKSNSGARWGNKFGMLLLPVYYHIGGADPLAYVKRAKAMIDTKKLSLEAHFSYKIGDLVMSWLGAKVASMLNYRIVCNSTFTISNVVGPIEEITLAGNPVTYLRANTTSLPHAITMHMVSYAGRADLQILVAKDIVPDAEFLAKCFEDALLEMKEAAALTSNKT</sequence>
<protein>
    <submittedName>
        <fullName evidence="1">O-acyltransferase WSD1-like protein</fullName>
    </submittedName>
</protein>
<name>A0ACC1XXY5_MELAZ</name>
<keyword evidence="2" id="KW-1185">Reference proteome</keyword>
<reference evidence="1 2" key="1">
    <citation type="journal article" date="2023" name="Science">
        <title>Complex scaffold remodeling in plant triterpene biosynthesis.</title>
        <authorList>
            <person name="De La Pena R."/>
            <person name="Hodgson H."/>
            <person name="Liu J.C."/>
            <person name="Stephenson M.J."/>
            <person name="Martin A.C."/>
            <person name="Owen C."/>
            <person name="Harkess A."/>
            <person name="Leebens-Mack J."/>
            <person name="Jimenez L.E."/>
            <person name="Osbourn A."/>
            <person name="Sattely E.S."/>
        </authorList>
    </citation>
    <scope>NUCLEOTIDE SEQUENCE [LARGE SCALE GENOMIC DNA]</scope>
    <source>
        <strain evidence="2">cv. JPN11</strain>
        <tissue evidence="1">Leaf</tissue>
    </source>
</reference>
<evidence type="ECO:0000313" key="1">
    <source>
        <dbReference type="EMBL" id="KAJ4716291.1"/>
    </source>
</evidence>
<comment type="caution">
    <text evidence="1">The sequence shown here is derived from an EMBL/GenBank/DDBJ whole genome shotgun (WGS) entry which is preliminary data.</text>
</comment>
<gene>
    <name evidence="1" type="ORF">OWV82_011330</name>
</gene>
<organism evidence="1 2">
    <name type="scientific">Melia azedarach</name>
    <name type="common">Chinaberry tree</name>
    <dbReference type="NCBI Taxonomy" id="155640"/>
    <lineage>
        <taxon>Eukaryota</taxon>
        <taxon>Viridiplantae</taxon>
        <taxon>Streptophyta</taxon>
        <taxon>Embryophyta</taxon>
        <taxon>Tracheophyta</taxon>
        <taxon>Spermatophyta</taxon>
        <taxon>Magnoliopsida</taxon>
        <taxon>eudicotyledons</taxon>
        <taxon>Gunneridae</taxon>
        <taxon>Pentapetalae</taxon>
        <taxon>rosids</taxon>
        <taxon>malvids</taxon>
        <taxon>Sapindales</taxon>
        <taxon>Meliaceae</taxon>
        <taxon>Melia</taxon>
    </lineage>
</organism>